<dbReference type="RefSeq" id="WP_193686838.1">
    <property type="nucleotide sequence ID" value="NZ_CP062941.1"/>
</dbReference>
<dbReference type="Pfam" id="PF09157">
    <property type="entry name" value="TruB-C_2"/>
    <property type="match status" value="1"/>
</dbReference>
<reference evidence="9 10" key="1">
    <citation type="submission" date="2020-10" db="EMBL/GenBank/DDBJ databases">
        <title>Genome sequencing of Massilia sp. LPB0304.</title>
        <authorList>
            <person name="Kim J."/>
        </authorList>
    </citation>
    <scope>NUCLEOTIDE SEQUENCE [LARGE SCALE GENOMIC DNA]</scope>
    <source>
        <strain evidence="9 10">LPB0304</strain>
    </source>
</reference>
<dbReference type="Pfam" id="PF16198">
    <property type="entry name" value="TruB_C_2"/>
    <property type="match status" value="1"/>
</dbReference>
<dbReference type="PANTHER" id="PTHR13767:SF2">
    <property type="entry name" value="PSEUDOURIDYLATE SYNTHASE TRUB1"/>
    <property type="match status" value="1"/>
</dbReference>
<feature type="domain" description="Pseudouridine synthase II N-terminal" evidence="6">
    <location>
        <begin position="35"/>
        <end position="182"/>
    </location>
</feature>
<dbReference type="GO" id="GO:0160148">
    <property type="term" value="F:tRNA pseudouridine(55) synthase activity"/>
    <property type="evidence" value="ECO:0007669"/>
    <property type="project" value="UniProtKB-EC"/>
</dbReference>
<proteinExistence type="inferred from homology"/>
<dbReference type="KEGG" id="mlir:LPB04_00275"/>
<dbReference type="InterPro" id="IPR032819">
    <property type="entry name" value="TruB_C"/>
</dbReference>
<dbReference type="SUPFAM" id="SSF55120">
    <property type="entry name" value="Pseudouridine synthase"/>
    <property type="match status" value="1"/>
</dbReference>
<comment type="catalytic activity">
    <reaction evidence="1 5">
        <text>uridine(55) in tRNA = pseudouridine(55) in tRNA</text>
        <dbReference type="Rhea" id="RHEA:42532"/>
        <dbReference type="Rhea" id="RHEA-COMP:10101"/>
        <dbReference type="Rhea" id="RHEA-COMP:10102"/>
        <dbReference type="ChEBI" id="CHEBI:65314"/>
        <dbReference type="ChEBI" id="CHEBI:65315"/>
        <dbReference type="EC" id="5.4.99.25"/>
    </reaction>
</comment>
<evidence type="ECO:0000313" key="9">
    <source>
        <dbReference type="EMBL" id="QOL49813.1"/>
    </source>
</evidence>
<dbReference type="AlphaFoldDB" id="A0A7L9U421"/>
<keyword evidence="4 5" id="KW-0413">Isomerase</keyword>
<comment type="similarity">
    <text evidence="2 5">Belongs to the pseudouridine synthase TruB family. Type 1 subfamily.</text>
</comment>
<evidence type="ECO:0000256" key="5">
    <source>
        <dbReference type="HAMAP-Rule" id="MF_01080"/>
    </source>
</evidence>
<evidence type="ECO:0000259" key="7">
    <source>
        <dbReference type="Pfam" id="PF09157"/>
    </source>
</evidence>
<dbReference type="FunFam" id="3.30.2350.10:FF:000011">
    <property type="entry name" value="tRNA pseudouridine synthase B"/>
    <property type="match status" value="1"/>
</dbReference>
<dbReference type="InterPro" id="IPR014780">
    <property type="entry name" value="tRNA_psdUridine_synth_TruB"/>
</dbReference>
<dbReference type="GO" id="GO:0003723">
    <property type="term" value="F:RNA binding"/>
    <property type="evidence" value="ECO:0007669"/>
    <property type="project" value="InterPro"/>
</dbReference>
<dbReference type="Gene3D" id="3.30.2350.10">
    <property type="entry name" value="Pseudouridine synthase"/>
    <property type="match status" value="1"/>
</dbReference>
<name>A0A7L9U421_9BURK</name>
<dbReference type="InterPro" id="IPR015947">
    <property type="entry name" value="PUA-like_sf"/>
</dbReference>
<dbReference type="Pfam" id="PF01509">
    <property type="entry name" value="TruB_N"/>
    <property type="match status" value="1"/>
</dbReference>
<evidence type="ECO:0000259" key="6">
    <source>
        <dbReference type="Pfam" id="PF01509"/>
    </source>
</evidence>
<organism evidence="9 10">
    <name type="scientific">Massilia litorea</name>
    <dbReference type="NCBI Taxonomy" id="2769491"/>
    <lineage>
        <taxon>Bacteria</taxon>
        <taxon>Pseudomonadati</taxon>
        <taxon>Pseudomonadota</taxon>
        <taxon>Betaproteobacteria</taxon>
        <taxon>Burkholderiales</taxon>
        <taxon>Oxalobacteraceae</taxon>
        <taxon>Telluria group</taxon>
        <taxon>Massilia</taxon>
    </lineage>
</organism>
<evidence type="ECO:0000256" key="3">
    <source>
        <dbReference type="ARBA" id="ARBA00022694"/>
    </source>
</evidence>
<dbReference type="EC" id="5.4.99.25" evidence="5"/>
<dbReference type="Proteomes" id="UP000593875">
    <property type="component" value="Chromosome"/>
</dbReference>
<feature type="domain" description="tRNA pseudouridylate synthase B C-terminal" evidence="8">
    <location>
        <begin position="183"/>
        <end position="238"/>
    </location>
</feature>
<keyword evidence="3 5" id="KW-0819">tRNA processing</keyword>
<comment type="function">
    <text evidence="5">Responsible for synthesis of pseudouridine from uracil-55 in the psi GC loop of transfer RNAs.</text>
</comment>
<dbReference type="HAMAP" id="MF_01080">
    <property type="entry name" value="TruB_bact"/>
    <property type="match status" value="1"/>
</dbReference>
<dbReference type="SUPFAM" id="SSF88697">
    <property type="entry name" value="PUA domain-like"/>
    <property type="match status" value="1"/>
</dbReference>
<dbReference type="Gene3D" id="2.30.130.10">
    <property type="entry name" value="PUA domain"/>
    <property type="match status" value="1"/>
</dbReference>
<protein>
    <recommendedName>
        <fullName evidence="5">tRNA pseudouridine synthase B</fullName>
        <ecNumber evidence="5">5.4.99.25</ecNumber>
    </recommendedName>
    <alternativeName>
        <fullName evidence="5">tRNA pseudouridine(55) synthase</fullName>
        <shortName evidence="5">Psi55 synthase</shortName>
    </alternativeName>
    <alternativeName>
        <fullName evidence="5">tRNA pseudouridylate synthase</fullName>
    </alternativeName>
    <alternativeName>
        <fullName evidence="5">tRNA-uridine isomerase</fullName>
    </alternativeName>
</protein>
<sequence length="306" mass="33017">MNARPQKKPRDLVDGVLLLDKPVGLSSNDALIKAKRVMNAKKAGHTGTLDPFATGLLPLCFGEATKFSQDLLEADKTYDATVHLGIMTNTGDTEGEPIETLPVDVTIAQIEAALARFRGPILQVPPMYSALKRDGKAYYEYAREGITLEREARPVTIHGLELIGYEAPMLKIRVTCSKGTYVRVLGEDIGAALGCGAHLNALRRIQVGALTAEAMITLEDLQAHSDPLSLLAPVDALLSSFPSVELTPELAKRFLNGQRLALGKEAVVVPTELGRVRVYAEGKLLGTANLQEYAILAPERLIAAQQ</sequence>
<evidence type="ECO:0000259" key="8">
    <source>
        <dbReference type="Pfam" id="PF16198"/>
    </source>
</evidence>
<dbReference type="CDD" id="cd21152">
    <property type="entry name" value="PUA_TruB_bacterial"/>
    <property type="match status" value="1"/>
</dbReference>
<dbReference type="GO" id="GO:0031119">
    <property type="term" value="P:tRNA pseudouridine synthesis"/>
    <property type="evidence" value="ECO:0007669"/>
    <property type="project" value="UniProtKB-UniRule"/>
</dbReference>
<dbReference type="InterPro" id="IPR002501">
    <property type="entry name" value="PsdUridine_synth_N"/>
</dbReference>
<dbReference type="InterPro" id="IPR015240">
    <property type="entry name" value="tRNA_sdUridine_synth_fam1_C"/>
</dbReference>
<accession>A0A7L9U421</accession>
<evidence type="ECO:0000256" key="4">
    <source>
        <dbReference type="ARBA" id="ARBA00023235"/>
    </source>
</evidence>
<evidence type="ECO:0000256" key="1">
    <source>
        <dbReference type="ARBA" id="ARBA00000385"/>
    </source>
</evidence>
<gene>
    <name evidence="5 9" type="primary">truB</name>
    <name evidence="9" type="ORF">LPB04_00275</name>
</gene>
<dbReference type="NCBIfam" id="TIGR00431">
    <property type="entry name" value="TruB"/>
    <property type="match status" value="1"/>
</dbReference>
<dbReference type="InterPro" id="IPR036974">
    <property type="entry name" value="PUA_sf"/>
</dbReference>
<evidence type="ECO:0000313" key="10">
    <source>
        <dbReference type="Proteomes" id="UP000593875"/>
    </source>
</evidence>
<feature type="active site" description="Nucleophile" evidence="5">
    <location>
        <position position="50"/>
    </location>
</feature>
<evidence type="ECO:0000256" key="2">
    <source>
        <dbReference type="ARBA" id="ARBA00005642"/>
    </source>
</evidence>
<dbReference type="CDD" id="cd02573">
    <property type="entry name" value="PseudoU_synth_EcTruB"/>
    <property type="match status" value="1"/>
</dbReference>
<dbReference type="InterPro" id="IPR020103">
    <property type="entry name" value="PsdUridine_synth_cat_dom_sf"/>
</dbReference>
<keyword evidence="10" id="KW-1185">Reference proteome</keyword>
<dbReference type="GO" id="GO:1990481">
    <property type="term" value="P:mRNA pseudouridine synthesis"/>
    <property type="evidence" value="ECO:0007669"/>
    <property type="project" value="TreeGrafter"/>
</dbReference>
<dbReference type="EMBL" id="CP062941">
    <property type="protein sequence ID" value="QOL49813.1"/>
    <property type="molecule type" value="Genomic_DNA"/>
</dbReference>
<feature type="domain" description="tRNA pseudouridine synthase II TruB subfamily 1 C-terminal" evidence="7">
    <location>
        <begin position="242"/>
        <end position="302"/>
    </location>
</feature>
<dbReference type="PANTHER" id="PTHR13767">
    <property type="entry name" value="TRNA-PSEUDOURIDINE SYNTHASE"/>
    <property type="match status" value="1"/>
</dbReference>